<dbReference type="InterPro" id="IPR016166">
    <property type="entry name" value="FAD-bd_PCMH"/>
</dbReference>
<dbReference type="FunFam" id="3.30.70.2740:FF:000001">
    <property type="entry name" value="D-lactate dehydrogenase mitochondrial"/>
    <property type="match status" value="1"/>
</dbReference>
<dbReference type="InterPro" id="IPR051914">
    <property type="entry name" value="FAD-linked_OxidoTrans_Type4"/>
</dbReference>
<dbReference type="STRING" id="2045.KR76_25555"/>
<keyword evidence="7" id="KW-1185">Reference proteome</keyword>
<keyword evidence="4" id="KW-0274">FAD</keyword>
<dbReference type="PANTHER" id="PTHR42934:SF2">
    <property type="entry name" value="GLYCOLATE OXIDASE SUBUNIT GLCD"/>
    <property type="match status" value="1"/>
</dbReference>
<dbReference type="AlphaFoldDB" id="A0A0A1DU87"/>
<dbReference type="GO" id="GO:0071949">
    <property type="term" value="F:FAD binding"/>
    <property type="evidence" value="ECO:0007669"/>
    <property type="project" value="InterPro"/>
</dbReference>
<dbReference type="FunFam" id="1.10.45.10:FF:000001">
    <property type="entry name" value="D-lactate dehydrogenase mitochondrial"/>
    <property type="match status" value="1"/>
</dbReference>
<dbReference type="Gene3D" id="1.10.45.10">
    <property type="entry name" value="Vanillyl-alcohol Oxidase, Chain A, domain 4"/>
    <property type="match status" value="1"/>
</dbReference>
<evidence type="ECO:0000313" key="6">
    <source>
        <dbReference type="EMBL" id="AIY20182.1"/>
    </source>
</evidence>
<dbReference type="InterPro" id="IPR004113">
    <property type="entry name" value="FAD-bd_oxidored_4_C"/>
</dbReference>
<keyword evidence="5 6" id="KW-0560">Oxidoreductase</keyword>
<dbReference type="KEGG" id="psim:KR76_25555"/>
<dbReference type="InterPro" id="IPR016164">
    <property type="entry name" value="FAD-linked_Oxase-like_C"/>
</dbReference>
<dbReference type="Pfam" id="PF01565">
    <property type="entry name" value="FAD_binding_4"/>
    <property type="match status" value="1"/>
</dbReference>
<accession>A0A0A1DU87</accession>
<evidence type="ECO:0000313" key="7">
    <source>
        <dbReference type="Proteomes" id="UP000030300"/>
    </source>
</evidence>
<comment type="similarity">
    <text evidence="2">Belongs to the FAD-binding oxidoreductase/transferase type 4 family.</text>
</comment>
<dbReference type="EC" id="1.1.99.14" evidence="6"/>
<dbReference type="PROSITE" id="PS51387">
    <property type="entry name" value="FAD_PCMH"/>
    <property type="match status" value="1"/>
</dbReference>
<evidence type="ECO:0000256" key="2">
    <source>
        <dbReference type="ARBA" id="ARBA00008000"/>
    </source>
</evidence>
<protein>
    <submittedName>
        <fullName evidence="6">Glycolate dehydrogenase, subunit GlcD</fullName>
        <ecNumber evidence="6">1.1.99.14</ecNumber>
    </submittedName>
</protein>
<dbReference type="HOGENOM" id="CLU_017779_9_2_11"/>
<dbReference type="GO" id="GO:0019154">
    <property type="term" value="F:glycolate dehydrogenase activity"/>
    <property type="evidence" value="ECO:0007669"/>
    <property type="project" value="UniProtKB-EC"/>
</dbReference>
<evidence type="ECO:0000256" key="5">
    <source>
        <dbReference type="ARBA" id="ARBA00023002"/>
    </source>
</evidence>
<dbReference type="InterPro" id="IPR006094">
    <property type="entry name" value="Oxid_FAD_bind_N"/>
</dbReference>
<dbReference type="SUPFAM" id="SSF56176">
    <property type="entry name" value="FAD-binding/transporter-associated domain-like"/>
    <property type="match status" value="1"/>
</dbReference>
<dbReference type="SUPFAM" id="SSF55103">
    <property type="entry name" value="FAD-linked oxidases, C-terminal domain"/>
    <property type="match status" value="1"/>
</dbReference>
<dbReference type="Proteomes" id="UP000030300">
    <property type="component" value="Chromosome"/>
</dbReference>
<dbReference type="RefSeq" id="WP_038685488.1">
    <property type="nucleotide sequence ID" value="NZ_BJMC01000021.1"/>
</dbReference>
<dbReference type="EMBL" id="CP009896">
    <property type="protein sequence ID" value="AIY20182.1"/>
    <property type="molecule type" value="Genomic_DNA"/>
</dbReference>
<dbReference type="OrthoDB" id="9811557at2"/>
<reference evidence="6 7" key="1">
    <citation type="journal article" date="2015" name="Genome Announc.">
        <title>Complete Genome Sequence of Steroid-Transforming Nocardioides simplex VKM Ac-2033D.</title>
        <authorList>
            <person name="Shtratnikova V.Y."/>
            <person name="Schelkunov M.I."/>
            <person name="Pekov Y.A."/>
            <person name="Fokina V.V."/>
            <person name="Logacheva M.D."/>
            <person name="Sokolov S.L."/>
            <person name="Bragin E.Y."/>
            <person name="Ashapkin V.V."/>
            <person name="Donova M.V."/>
        </authorList>
    </citation>
    <scope>NUCLEOTIDE SEQUENCE [LARGE SCALE GENOMIC DNA]</scope>
    <source>
        <strain evidence="6 7">VKM Ac-2033D</strain>
    </source>
</reference>
<dbReference type="InterPro" id="IPR016171">
    <property type="entry name" value="Vanillyl_alc_oxidase_C-sub2"/>
</dbReference>
<dbReference type="InterPro" id="IPR016169">
    <property type="entry name" value="FAD-bd_PCMH_sub2"/>
</dbReference>
<keyword evidence="3" id="KW-0285">Flavoprotein</keyword>
<evidence type="ECO:0000256" key="1">
    <source>
        <dbReference type="ARBA" id="ARBA00001974"/>
    </source>
</evidence>
<evidence type="ECO:0000256" key="3">
    <source>
        <dbReference type="ARBA" id="ARBA00022630"/>
    </source>
</evidence>
<dbReference type="PANTHER" id="PTHR42934">
    <property type="entry name" value="GLYCOLATE OXIDASE SUBUNIT GLCD"/>
    <property type="match status" value="1"/>
</dbReference>
<proteinExistence type="inferred from homology"/>
<dbReference type="Pfam" id="PF02913">
    <property type="entry name" value="FAD-oxidase_C"/>
    <property type="match status" value="1"/>
</dbReference>
<evidence type="ECO:0000256" key="4">
    <source>
        <dbReference type="ARBA" id="ARBA00022827"/>
    </source>
</evidence>
<gene>
    <name evidence="6" type="ORF">KR76_25555</name>
</gene>
<dbReference type="eggNOG" id="COG0277">
    <property type="taxonomic scope" value="Bacteria"/>
</dbReference>
<dbReference type="Gene3D" id="3.30.70.2740">
    <property type="match status" value="1"/>
</dbReference>
<dbReference type="GeneID" id="96612116"/>
<organism evidence="6 7">
    <name type="scientific">Nocardioides simplex</name>
    <name type="common">Arthrobacter simplex</name>
    <dbReference type="NCBI Taxonomy" id="2045"/>
    <lineage>
        <taxon>Bacteria</taxon>
        <taxon>Bacillati</taxon>
        <taxon>Actinomycetota</taxon>
        <taxon>Actinomycetes</taxon>
        <taxon>Propionibacteriales</taxon>
        <taxon>Nocardioidaceae</taxon>
        <taxon>Pimelobacter</taxon>
    </lineage>
</organism>
<dbReference type="Gene3D" id="3.30.465.10">
    <property type="match status" value="1"/>
</dbReference>
<sequence>MLLERLQERIPADRLQLDPAVTASYAHDEAEWAPHGTPLVLVRPRTAEEVQEVVRACIEHGVPVVPRGAGTGLSGGANAIDGCVVLSTEAMTSIAEIDPVERLAVVQPGVVNDHLRSACAEHGLWYPPDPASSPWSTIGGNVATNAGGLCCVKYGVTADYVLGLQVVTGTGELVRLGRRTAKGVAGYDLARLLVGSEGTLGVITEVTLRLRPQRPPERTVAGYFSSVVDAGRAVTAVGAAGIVPSALELVDRHCLEAVDQWKKMDLAVEAEVILLARCDVPGAAGDDEADAIRDCFEQAGATWAARSTDQDEADALFAARRLAYPALERLGPVLTEDVCVPKAAVPEMLARIEAIGKRHATLIANIAHAGDGNLHPLLITPRGDDAARVRAQRAFEEIIDEAIALGGTVTGEHGIGLLKRDGLVQELPAAVLDLHRAVKAALDPHGILNPGKVIAAPADGGAPGPADRG</sequence>
<comment type="cofactor">
    <cofactor evidence="1">
        <name>FAD</name>
        <dbReference type="ChEBI" id="CHEBI:57692"/>
    </cofactor>
</comment>
<name>A0A0A1DU87_NOCSI</name>
<dbReference type="InterPro" id="IPR036318">
    <property type="entry name" value="FAD-bd_PCMH-like_sf"/>
</dbReference>